<dbReference type="AlphaFoldDB" id="A0A848FZJ8"/>
<evidence type="ECO:0000259" key="6">
    <source>
        <dbReference type="Pfam" id="PF16889"/>
    </source>
</evidence>
<evidence type="ECO:0000256" key="1">
    <source>
        <dbReference type="ARBA" id="ARBA00004418"/>
    </source>
</evidence>
<comment type="subcellular location">
    <subcellularLocation>
        <location evidence="1">Periplasm</location>
    </subcellularLocation>
</comment>
<dbReference type="Gene3D" id="2.70.98.70">
    <property type="match status" value="1"/>
</dbReference>
<dbReference type="SUPFAM" id="SSF48230">
    <property type="entry name" value="Chondroitin AC/alginate lyase"/>
    <property type="match status" value="1"/>
</dbReference>
<dbReference type="GO" id="GO:0016829">
    <property type="term" value="F:lyase activity"/>
    <property type="evidence" value="ECO:0007669"/>
    <property type="project" value="UniProtKB-KW"/>
</dbReference>
<name>A0A848FZJ8_9RHOO</name>
<feature type="domain" description="Heparin-sulfate lyase N-terminal" evidence="6">
    <location>
        <begin position="126"/>
        <end position="349"/>
    </location>
</feature>
<dbReference type="Gene3D" id="1.50.10.100">
    <property type="entry name" value="Chondroitin AC/alginate lyase"/>
    <property type="match status" value="1"/>
</dbReference>
<comment type="caution">
    <text evidence="7">The sequence shown here is derived from an EMBL/GenBank/DDBJ whole genome shotgun (WGS) entry which is preliminary data.</text>
</comment>
<evidence type="ECO:0000256" key="3">
    <source>
        <dbReference type="ARBA" id="ARBA00022764"/>
    </source>
</evidence>
<dbReference type="EMBL" id="JABBGA010000001">
    <property type="protein sequence ID" value="NML24452.1"/>
    <property type="molecule type" value="Genomic_DNA"/>
</dbReference>
<dbReference type="PANTHER" id="PTHR39210">
    <property type="entry name" value="HEPARIN-SULFATE LYASE"/>
    <property type="match status" value="1"/>
</dbReference>
<sequence length="661" mass="72295">MEAMSSLTRVGWYWNQLRGLSADIVERAGSSASRAMTRRPVVDTVPLPRPVLPEPTWLSLQVPSRRGLVLRRADELLKGTWRLLSRPVELAFPPEWNRNPASGVGVQLSVGRRFSVRDIETTGDYKYLLEMHRHRELVVLAQAWQMSGERRYLDALGDLLGSWFAQCPFPHGAAWSCPGEAGIRLINWALAWQLVGGIRSPLFDNPVGKVLRTDWLNSVWRHAEFIDAHPGRRALGDNTRITELAGLYIAGATWPHWDEAASWCSTAREGLEKEVLQQVGTDGVCREQSIGVQQTVWDCLMFAGLASRSTDTPFSGNYWQRLEAMLEFLAAIMDAGGHVPQLGDTDSSQISGLALGSGSCAFHAQLATGALLFRNASLARKAGVVDPVTEWLLGESACAEFDGLMLQGAVATPRTDFAEGGVYVLGSSLDTPGEFRAVVDAGPLGLAGVAAHGHADALSFTLSIAGREFLVDPGTGTYLGAESWRNGFRGTAMHNTLSLDGDDQAVSGGRFVWTRRYQARVVERSSDAGDELLVAEHDGYRRKPGRPVHRRAWRFERHSATLSVTDSVSGNGLQDVRLHWHFSEECSVTCMPEGLHVSNGPVCLEMLLPPGGEVSVLHGSESPLTGWVSRGYDQRVPSTTVIWRARLAAGAPVETVFRRLC</sequence>
<proteinExistence type="predicted"/>
<keyword evidence="8" id="KW-1185">Reference proteome</keyword>
<dbReference type="Proteomes" id="UP000580043">
    <property type="component" value="Unassembled WGS sequence"/>
</dbReference>
<evidence type="ECO:0000313" key="7">
    <source>
        <dbReference type="EMBL" id="NML24452.1"/>
    </source>
</evidence>
<dbReference type="Pfam" id="PF07940">
    <property type="entry name" value="Hepar_II_III_C"/>
    <property type="match status" value="1"/>
</dbReference>
<keyword evidence="4" id="KW-0456">Lyase</keyword>
<keyword evidence="3" id="KW-0574">Periplasm</keyword>
<dbReference type="GO" id="GO:0042597">
    <property type="term" value="C:periplasmic space"/>
    <property type="evidence" value="ECO:0007669"/>
    <property type="project" value="UniProtKB-SubCell"/>
</dbReference>
<evidence type="ECO:0000259" key="5">
    <source>
        <dbReference type="Pfam" id="PF07940"/>
    </source>
</evidence>
<keyword evidence="2" id="KW-0732">Signal</keyword>
<evidence type="ECO:0000313" key="8">
    <source>
        <dbReference type="Proteomes" id="UP000580043"/>
    </source>
</evidence>
<accession>A0A848FZJ8</accession>
<dbReference type="Pfam" id="PF16889">
    <property type="entry name" value="Hepar_II_III_N"/>
    <property type="match status" value="1"/>
</dbReference>
<dbReference type="InterPro" id="IPR031680">
    <property type="entry name" value="Hepar_II_III_N"/>
</dbReference>
<dbReference type="InterPro" id="IPR008929">
    <property type="entry name" value="Chondroitin_lyas"/>
</dbReference>
<evidence type="ECO:0000256" key="4">
    <source>
        <dbReference type="ARBA" id="ARBA00023239"/>
    </source>
</evidence>
<protein>
    <submittedName>
        <fullName evidence="7">Heparinase</fullName>
    </submittedName>
</protein>
<reference evidence="7 8" key="1">
    <citation type="submission" date="2020-04" db="EMBL/GenBank/DDBJ databases">
        <title>Zoogloea sp. G-4-1-14 isolated from soil.</title>
        <authorList>
            <person name="Dahal R.H."/>
        </authorList>
    </citation>
    <scope>NUCLEOTIDE SEQUENCE [LARGE SCALE GENOMIC DNA]</scope>
    <source>
        <strain evidence="7 8">G-4-1-14</strain>
    </source>
</reference>
<dbReference type="InterPro" id="IPR012480">
    <property type="entry name" value="Hepar_II_III_C"/>
</dbReference>
<gene>
    <name evidence="7" type="ORF">HHL15_01745</name>
</gene>
<feature type="domain" description="Heparinase II/III-like C-terminal" evidence="5">
    <location>
        <begin position="412"/>
        <end position="651"/>
    </location>
</feature>
<dbReference type="RefSeq" id="WP_169144080.1">
    <property type="nucleotide sequence ID" value="NZ_JABBGA010000001.1"/>
</dbReference>
<dbReference type="PANTHER" id="PTHR39210:SF1">
    <property type="entry name" value="HEPARIN-SULFATE LYASE"/>
    <property type="match status" value="1"/>
</dbReference>
<organism evidence="7 8">
    <name type="scientific">Zoogloea dura</name>
    <dbReference type="NCBI Taxonomy" id="2728840"/>
    <lineage>
        <taxon>Bacteria</taxon>
        <taxon>Pseudomonadati</taxon>
        <taxon>Pseudomonadota</taxon>
        <taxon>Betaproteobacteria</taxon>
        <taxon>Rhodocyclales</taxon>
        <taxon>Zoogloeaceae</taxon>
        <taxon>Zoogloea</taxon>
    </lineage>
</organism>
<evidence type="ECO:0000256" key="2">
    <source>
        <dbReference type="ARBA" id="ARBA00022729"/>
    </source>
</evidence>